<comment type="caution">
    <text evidence="2">The sequence shown here is derived from an EMBL/GenBank/DDBJ whole genome shotgun (WGS) entry which is preliminary data.</text>
</comment>
<dbReference type="Gene3D" id="1.10.287.110">
    <property type="entry name" value="DnaJ domain"/>
    <property type="match status" value="1"/>
</dbReference>
<sequence>MGRLEKKWNGERKKVELSRMAQLKFTSPRLAPAPLNLGWGVDALKRDTPPSQFCDVALSHNQISFTWTGLKRIHYCKSLDELKKTYRKTAVKNHPDQGGNEKAAEDPEVG</sequence>
<evidence type="ECO:0000256" key="1">
    <source>
        <dbReference type="SAM" id="MobiDB-lite"/>
    </source>
</evidence>
<dbReference type="EMBL" id="JBEAFC010000008">
    <property type="protein sequence ID" value="KAL1546501.1"/>
    <property type="molecule type" value="Genomic_DNA"/>
</dbReference>
<dbReference type="Proteomes" id="UP001567538">
    <property type="component" value="Unassembled WGS sequence"/>
</dbReference>
<keyword evidence="3" id="KW-1185">Reference proteome</keyword>
<dbReference type="AlphaFoldDB" id="A0ABD1GQV0"/>
<dbReference type="InterPro" id="IPR036869">
    <property type="entry name" value="J_dom_sf"/>
</dbReference>
<name>A0ABD1GQV0_SALDI</name>
<gene>
    <name evidence="2" type="ORF">AAHA92_23089</name>
</gene>
<reference evidence="2 3" key="1">
    <citation type="submission" date="2024-06" db="EMBL/GenBank/DDBJ databases">
        <title>A chromosome level genome sequence of Diviner's sage (Salvia divinorum).</title>
        <authorList>
            <person name="Ford S.A."/>
            <person name="Ro D.-K."/>
            <person name="Ness R.W."/>
            <person name="Phillips M.A."/>
        </authorList>
    </citation>
    <scope>NUCLEOTIDE SEQUENCE [LARGE SCALE GENOMIC DNA]</scope>
    <source>
        <strain evidence="2">SAF-2024a</strain>
        <tissue evidence="2">Leaf</tissue>
    </source>
</reference>
<proteinExistence type="predicted"/>
<dbReference type="SUPFAM" id="SSF46565">
    <property type="entry name" value="Chaperone J-domain"/>
    <property type="match status" value="1"/>
</dbReference>
<evidence type="ECO:0000313" key="2">
    <source>
        <dbReference type="EMBL" id="KAL1546501.1"/>
    </source>
</evidence>
<accession>A0ABD1GQV0</accession>
<feature type="region of interest" description="Disordered" evidence="1">
    <location>
        <begin position="90"/>
        <end position="110"/>
    </location>
</feature>
<dbReference type="InterPro" id="IPR001623">
    <property type="entry name" value="DnaJ_domain"/>
</dbReference>
<dbReference type="CDD" id="cd06257">
    <property type="entry name" value="DnaJ"/>
    <property type="match status" value="1"/>
</dbReference>
<protein>
    <recommendedName>
        <fullName evidence="4">J domain-containing protein</fullName>
    </recommendedName>
</protein>
<evidence type="ECO:0000313" key="3">
    <source>
        <dbReference type="Proteomes" id="UP001567538"/>
    </source>
</evidence>
<evidence type="ECO:0008006" key="4">
    <source>
        <dbReference type="Google" id="ProtNLM"/>
    </source>
</evidence>
<organism evidence="2 3">
    <name type="scientific">Salvia divinorum</name>
    <name type="common">Maria pastora</name>
    <name type="synonym">Diviner's sage</name>
    <dbReference type="NCBI Taxonomy" id="28513"/>
    <lineage>
        <taxon>Eukaryota</taxon>
        <taxon>Viridiplantae</taxon>
        <taxon>Streptophyta</taxon>
        <taxon>Embryophyta</taxon>
        <taxon>Tracheophyta</taxon>
        <taxon>Spermatophyta</taxon>
        <taxon>Magnoliopsida</taxon>
        <taxon>eudicotyledons</taxon>
        <taxon>Gunneridae</taxon>
        <taxon>Pentapetalae</taxon>
        <taxon>asterids</taxon>
        <taxon>lamiids</taxon>
        <taxon>Lamiales</taxon>
        <taxon>Lamiaceae</taxon>
        <taxon>Nepetoideae</taxon>
        <taxon>Mentheae</taxon>
        <taxon>Salviinae</taxon>
        <taxon>Salvia</taxon>
        <taxon>Salvia subgen. Calosphace</taxon>
    </lineage>
</organism>